<keyword evidence="2" id="KW-1185">Reference proteome</keyword>
<reference evidence="1" key="1">
    <citation type="submission" date="2020-08" db="EMBL/GenBank/DDBJ databases">
        <title>Multicomponent nature underlies the extraordinary mechanical properties of spider dragline silk.</title>
        <authorList>
            <person name="Kono N."/>
            <person name="Nakamura H."/>
            <person name="Mori M."/>
            <person name="Yoshida Y."/>
            <person name="Ohtoshi R."/>
            <person name="Malay A.D."/>
            <person name="Moran D.A.P."/>
            <person name="Tomita M."/>
            <person name="Numata K."/>
            <person name="Arakawa K."/>
        </authorList>
    </citation>
    <scope>NUCLEOTIDE SEQUENCE</scope>
</reference>
<evidence type="ECO:0000313" key="1">
    <source>
        <dbReference type="EMBL" id="GFX87519.1"/>
    </source>
</evidence>
<name>A0A8X6R8N0_TRICX</name>
<protein>
    <recommendedName>
        <fullName evidence="3">Mos1 transposase HTH domain-containing protein</fullName>
    </recommendedName>
</protein>
<comment type="caution">
    <text evidence="1">The sequence shown here is derived from an EMBL/GenBank/DDBJ whole genome shotgun (WGS) entry which is preliminary data.</text>
</comment>
<gene>
    <name evidence="1" type="primary">NCL1_13595</name>
    <name evidence="1" type="ORF">TNCV_1330511</name>
</gene>
<evidence type="ECO:0008006" key="3">
    <source>
        <dbReference type="Google" id="ProtNLM"/>
    </source>
</evidence>
<accession>A0A8X6R8N0</accession>
<sequence>MEVTHFEQRDYIKIAILRERNAMECHSELVESLGNIALPYRTVARWIGKSQQGRVSTIEEQRSGRPASGRIDFARAVIEHLMDDIKGLGLQWWQKS</sequence>
<proteinExistence type="predicted"/>
<dbReference type="EMBL" id="BMAU01021035">
    <property type="protein sequence ID" value="GFX87519.1"/>
    <property type="molecule type" value="Genomic_DNA"/>
</dbReference>
<dbReference type="Proteomes" id="UP000887159">
    <property type="component" value="Unassembled WGS sequence"/>
</dbReference>
<evidence type="ECO:0000313" key="2">
    <source>
        <dbReference type="Proteomes" id="UP000887159"/>
    </source>
</evidence>
<dbReference type="AlphaFoldDB" id="A0A8X6R8N0"/>
<organism evidence="1 2">
    <name type="scientific">Trichonephila clavipes</name>
    <name type="common">Golden silk orbweaver</name>
    <name type="synonym">Nephila clavipes</name>
    <dbReference type="NCBI Taxonomy" id="2585209"/>
    <lineage>
        <taxon>Eukaryota</taxon>
        <taxon>Metazoa</taxon>
        <taxon>Ecdysozoa</taxon>
        <taxon>Arthropoda</taxon>
        <taxon>Chelicerata</taxon>
        <taxon>Arachnida</taxon>
        <taxon>Araneae</taxon>
        <taxon>Araneomorphae</taxon>
        <taxon>Entelegynae</taxon>
        <taxon>Araneoidea</taxon>
        <taxon>Nephilidae</taxon>
        <taxon>Trichonephila</taxon>
    </lineage>
</organism>